<dbReference type="GO" id="GO:0004672">
    <property type="term" value="F:protein kinase activity"/>
    <property type="evidence" value="ECO:0007669"/>
    <property type="project" value="InterPro"/>
</dbReference>
<name>A0A455T0Z5_9CHLR</name>
<evidence type="ECO:0000256" key="5">
    <source>
        <dbReference type="PROSITE-ProRule" id="PRU00221"/>
    </source>
</evidence>
<dbReference type="SMART" id="SM00320">
    <property type="entry name" value="WD40"/>
    <property type="match status" value="7"/>
</dbReference>
<feature type="repeat" description="WD" evidence="5">
    <location>
        <begin position="558"/>
        <end position="589"/>
    </location>
</feature>
<evidence type="ECO:0000256" key="1">
    <source>
        <dbReference type="ARBA" id="ARBA00022574"/>
    </source>
</evidence>
<dbReference type="EMBL" id="AP019377">
    <property type="protein sequence ID" value="BBH93039.1"/>
    <property type="molecule type" value="Genomic_DNA"/>
</dbReference>
<reference evidence="8" key="1">
    <citation type="submission" date="2018-12" db="EMBL/GenBank/DDBJ databases">
        <title>Novel natural products biosynthetic potential of the class Ktedonobacteria.</title>
        <authorList>
            <person name="Zheng Y."/>
            <person name="Saitou A."/>
            <person name="Wang C.M."/>
            <person name="Toyoda A."/>
            <person name="Minakuchi Y."/>
            <person name="Sekiguchi Y."/>
            <person name="Ueda K."/>
            <person name="Takano H."/>
            <person name="Sakai Y."/>
            <person name="Yokota A."/>
            <person name="Yabe S."/>
        </authorList>
    </citation>
    <scope>NUCLEOTIDE SEQUENCE</scope>
    <source>
        <strain evidence="8">A3-2</strain>
    </source>
</reference>
<keyword evidence="1 5" id="KW-0853">WD repeat</keyword>
<dbReference type="PANTHER" id="PTHR19848">
    <property type="entry name" value="WD40 REPEAT PROTEIN"/>
    <property type="match status" value="1"/>
</dbReference>
<evidence type="ECO:0000256" key="2">
    <source>
        <dbReference type="ARBA" id="ARBA00022737"/>
    </source>
</evidence>
<feature type="repeat" description="WD" evidence="5">
    <location>
        <begin position="465"/>
        <end position="506"/>
    </location>
</feature>
<dbReference type="GO" id="GO:0005524">
    <property type="term" value="F:ATP binding"/>
    <property type="evidence" value="ECO:0007669"/>
    <property type="project" value="UniProtKB-UniRule"/>
</dbReference>
<dbReference type="InterPro" id="IPR015943">
    <property type="entry name" value="WD40/YVTN_repeat-like_dom_sf"/>
</dbReference>
<dbReference type="SMART" id="SM00220">
    <property type="entry name" value="S_TKc"/>
    <property type="match status" value="1"/>
</dbReference>
<dbReference type="InterPro" id="IPR001680">
    <property type="entry name" value="WD40_rpt"/>
</dbReference>
<dbReference type="PROSITE" id="PS00107">
    <property type="entry name" value="PROTEIN_KINASE_ATP"/>
    <property type="match status" value="1"/>
</dbReference>
<feature type="binding site" evidence="6">
    <location>
        <position position="81"/>
    </location>
    <ligand>
        <name>ATP</name>
        <dbReference type="ChEBI" id="CHEBI:30616"/>
    </ligand>
</feature>
<dbReference type="Gene3D" id="1.10.510.10">
    <property type="entry name" value="Transferase(Phosphotransferase) domain 1"/>
    <property type="match status" value="1"/>
</dbReference>
<gene>
    <name evidence="8" type="ORF">KTA_12380</name>
</gene>
<dbReference type="Gene3D" id="2.130.10.10">
    <property type="entry name" value="YVTN repeat-like/Quinoprotein amine dehydrogenase"/>
    <property type="match status" value="2"/>
</dbReference>
<evidence type="ECO:0000256" key="4">
    <source>
        <dbReference type="ARBA" id="ARBA00022840"/>
    </source>
</evidence>
<feature type="repeat" description="WD" evidence="5">
    <location>
        <begin position="507"/>
        <end position="548"/>
    </location>
</feature>
<dbReference type="AlphaFoldDB" id="A0A455T0Z5"/>
<dbReference type="PROSITE" id="PS50294">
    <property type="entry name" value="WD_REPEATS_REGION"/>
    <property type="match status" value="3"/>
</dbReference>
<keyword evidence="4 6" id="KW-0067">ATP-binding</keyword>
<evidence type="ECO:0000259" key="7">
    <source>
        <dbReference type="PROSITE" id="PS50011"/>
    </source>
</evidence>
<feature type="repeat" description="WD" evidence="5">
    <location>
        <begin position="590"/>
        <end position="630"/>
    </location>
</feature>
<sequence>MQMQSSERFCEACGAGNPSQAGTCWHCHKPLSSPNASPLSPPDALLLAGRYRLHRPLGQGGMGTVYLALDQDQNGLPVALKQIHKGGLSAQQRADLELSLQREADLLRELHHPNIPRLHAYWSEPDYSYLVLEYIAGETLEQYLQRRSGKPLPLRQVLTWGLQLCDVLAYLHRQEPPIIYRDLKPSNIMLRQQDGRLFLIDFGIARRFRPGQARDTTALGSLGFAAPEQYGKAQTTPRSDLYSLGALLHSLLSGLDPSEQPLRFAPLRQLNPKVPEALERLIATLVALDPQERPASVGEVRRQLMALLQRPGPSQPESTAPVAGAIAPVVPPPTLKRRRLLRLGLGAAVVAAVGSVPLGRLFWSWLPPGQGDSAPLAVLLLDAIQALAWSPDGSRIAAGQWPREDAGVAFIWSASLNETLLTYNGQHGGVLSVAWSPNGNWIASGSSDHSVHIWDASSGSLFTAYQGHRDSVPAVAWSPDGHLIASGSFDRTVQIWEALSGQSQLTYSMPQGRVYSLAWSSDGSRIASGSLEGAVLVWKAATGQTLWSCPITLVNPVLSWSPDGSRLAIGGDNGQVLLWDSATATLLRSYKGHNGPVYCVAWAPNGRWIASGGADNLQIWDAQTGRRLRSYPHESEGVRALAWSPDSQRIVMAGTQIVKLWQVGL</sequence>
<dbReference type="SUPFAM" id="SSF56112">
    <property type="entry name" value="Protein kinase-like (PK-like)"/>
    <property type="match status" value="1"/>
</dbReference>
<dbReference type="InterPro" id="IPR000719">
    <property type="entry name" value="Prot_kinase_dom"/>
</dbReference>
<dbReference type="Pfam" id="PF00069">
    <property type="entry name" value="Pkinase"/>
    <property type="match status" value="1"/>
</dbReference>
<dbReference type="PANTHER" id="PTHR19848:SF8">
    <property type="entry name" value="F-BOX AND WD REPEAT DOMAIN CONTAINING 7"/>
    <property type="match status" value="1"/>
</dbReference>
<evidence type="ECO:0000313" key="8">
    <source>
        <dbReference type="EMBL" id="BBH93039.1"/>
    </source>
</evidence>
<feature type="domain" description="Protein kinase" evidence="7">
    <location>
        <begin position="51"/>
        <end position="308"/>
    </location>
</feature>
<accession>A0A455T0Z5</accession>
<organism evidence="8">
    <name type="scientific">Thermogemmatispora argillosa</name>
    <dbReference type="NCBI Taxonomy" id="2045280"/>
    <lineage>
        <taxon>Bacteria</taxon>
        <taxon>Bacillati</taxon>
        <taxon>Chloroflexota</taxon>
        <taxon>Ktedonobacteria</taxon>
        <taxon>Thermogemmatisporales</taxon>
        <taxon>Thermogemmatisporaceae</taxon>
        <taxon>Thermogemmatispora</taxon>
    </lineage>
</organism>
<dbReference type="InterPro" id="IPR017441">
    <property type="entry name" value="Protein_kinase_ATP_BS"/>
</dbReference>
<dbReference type="PROSITE" id="PS00678">
    <property type="entry name" value="WD_REPEATS_1"/>
    <property type="match status" value="1"/>
</dbReference>
<dbReference type="PROSITE" id="PS50082">
    <property type="entry name" value="WD_REPEATS_2"/>
    <property type="match status" value="5"/>
</dbReference>
<dbReference type="PROSITE" id="PS00108">
    <property type="entry name" value="PROTEIN_KINASE_ST"/>
    <property type="match status" value="1"/>
</dbReference>
<keyword evidence="3 6" id="KW-0547">Nucleotide-binding</keyword>
<protein>
    <recommendedName>
        <fullName evidence="7">Protein kinase domain-containing protein</fullName>
    </recommendedName>
</protein>
<feature type="repeat" description="WD" evidence="5">
    <location>
        <begin position="423"/>
        <end position="464"/>
    </location>
</feature>
<evidence type="ECO:0000256" key="3">
    <source>
        <dbReference type="ARBA" id="ARBA00022741"/>
    </source>
</evidence>
<dbReference type="PROSITE" id="PS50011">
    <property type="entry name" value="PROTEIN_KINASE_DOM"/>
    <property type="match status" value="1"/>
</dbReference>
<dbReference type="InterPro" id="IPR036322">
    <property type="entry name" value="WD40_repeat_dom_sf"/>
</dbReference>
<dbReference type="PRINTS" id="PR00320">
    <property type="entry name" value="GPROTEINBRPT"/>
</dbReference>
<keyword evidence="2" id="KW-0677">Repeat</keyword>
<dbReference type="InterPro" id="IPR019775">
    <property type="entry name" value="WD40_repeat_CS"/>
</dbReference>
<dbReference type="Gene3D" id="3.30.200.20">
    <property type="entry name" value="Phosphorylase Kinase, domain 1"/>
    <property type="match status" value="1"/>
</dbReference>
<dbReference type="SUPFAM" id="SSF50978">
    <property type="entry name" value="WD40 repeat-like"/>
    <property type="match status" value="1"/>
</dbReference>
<dbReference type="InterPro" id="IPR020472">
    <property type="entry name" value="WD40_PAC1"/>
</dbReference>
<dbReference type="InterPro" id="IPR011009">
    <property type="entry name" value="Kinase-like_dom_sf"/>
</dbReference>
<dbReference type="CDD" id="cd14014">
    <property type="entry name" value="STKc_PknB_like"/>
    <property type="match status" value="1"/>
</dbReference>
<dbReference type="InterPro" id="IPR008271">
    <property type="entry name" value="Ser/Thr_kinase_AS"/>
</dbReference>
<proteinExistence type="predicted"/>
<dbReference type="Pfam" id="PF00400">
    <property type="entry name" value="WD40"/>
    <property type="match status" value="6"/>
</dbReference>
<dbReference type="CDD" id="cd00200">
    <property type="entry name" value="WD40"/>
    <property type="match status" value="1"/>
</dbReference>
<evidence type="ECO:0000256" key="6">
    <source>
        <dbReference type="PROSITE-ProRule" id="PRU10141"/>
    </source>
</evidence>